<feature type="region of interest" description="Disordered" evidence="1">
    <location>
        <begin position="42"/>
        <end position="88"/>
    </location>
</feature>
<protein>
    <submittedName>
        <fullName evidence="2">DUF5805 domain-containing protein</fullName>
    </submittedName>
</protein>
<evidence type="ECO:0000313" key="2">
    <source>
        <dbReference type="EMBL" id="MFC6724118.1"/>
    </source>
</evidence>
<reference evidence="2 3" key="1">
    <citation type="journal article" date="2019" name="Int. J. Syst. Evol. Microbiol.">
        <title>The Global Catalogue of Microorganisms (GCM) 10K type strain sequencing project: providing services to taxonomists for standard genome sequencing and annotation.</title>
        <authorList>
            <consortium name="The Broad Institute Genomics Platform"/>
            <consortium name="The Broad Institute Genome Sequencing Center for Infectious Disease"/>
            <person name="Wu L."/>
            <person name="Ma J."/>
        </authorList>
    </citation>
    <scope>NUCLEOTIDE SEQUENCE [LARGE SCALE GENOMIC DNA]</scope>
    <source>
        <strain evidence="2 3">NBRC 111368</strain>
    </source>
</reference>
<proteinExistence type="predicted"/>
<dbReference type="Pfam" id="PF19121">
    <property type="entry name" value="DUF5805"/>
    <property type="match status" value="1"/>
</dbReference>
<feature type="compositionally biased region" description="Polar residues" evidence="1">
    <location>
        <begin position="62"/>
        <end position="84"/>
    </location>
</feature>
<sequence>MGSEVDTSRAEVSTYVPAYQKEAWQRHAEELNMSQSEFVRTMVQAGRSKLDPLGTGEGSDSVDPSTTPDASPGSTENAGSSASADGTGDVREVVLEILETNEYLSWDEVLELVVDDFENQLEETLAELQDENLVRYSGRKGGYTLTAEGSR</sequence>
<accession>A0ABD5RXK8</accession>
<organism evidence="2 3">
    <name type="scientific">Halobium palmae</name>
    <dbReference type="NCBI Taxonomy" id="1776492"/>
    <lineage>
        <taxon>Archaea</taxon>
        <taxon>Methanobacteriati</taxon>
        <taxon>Methanobacteriota</taxon>
        <taxon>Stenosarchaea group</taxon>
        <taxon>Halobacteria</taxon>
        <taxon>Halobacteriales</taxon>
        <taxon>Haloferacaceae</taxon>
        <taxon>Halobium</taxon>
    </lineage>
</organism>
<dbReference type="AlphaFoldDB" id="A0ABD5RXK8"/>
<dbReference type="EMBL" id="JBHSWU010000104">
    <property type="protein sequence ID" value="MFC6724118.1"/>
    <property type="molecule type" value="Genomic_DNA"/>
</dbReference>
<dbReference type="Proteomes" id="UP001596328">
    <property type="component" value="Unassembled WGS sequence"/>
</dbReference>
<evidence type="ECO:0000256" key="1">
    <source>
        <dbReference type="SAM" id="MobiDB-lite"/>
    </source>
</evidence>
<comment type="caution">
    <text evidence="2">The sequence shown here is derived from an EMBL/GenBank/DDBJ whole genome shotgun (WGS) entry which is preliminary data.</text>
</comment>
<gene>
    <name evidence="2" type="ORF">ACFQE1_06965</name>
</gene>
<keyword evidence="3" id="KW-1185">Reference proteome</keyword>
<dbReference type="InterPro" id="IPR043828">
    <property type="entry name" value="DUF5805"/>
</dbReference>
<evidence type="ECO:0000313" key="3">
    <source>
        <dbReference type="Proteomes" id="UP001596328"/>
    </source>
</evidence>
<name>A0ABD5RXK8_9EURY</name>